<dbReference type="Proteomes" id="UP000030694">
    <property type="component" value="Unassembled WGS sequence"/>
</dbReference>
<reference evidence="3 4" key="1">
    <citation type="submission" date="2013-02" db="EMBL/GenBank/DDBJ databases">
        <title>The Genome Annotation of Plasmodium falciparum CAMP/Malaysia.</title>
        <authorList>
            <consortium name="The Broad Institute Genome Sequencing Platform"/>
            <consortium name="The Broad Institute Genome Sequencing Center for Infectious Disease"/>
            <person name="Neafsey D."/>
            <person name="Hoffman S."/>
            <person name="Volkman S."/>
            <person name="Rosenthal P."/>
            <person name="Walker B."/>
            <person name="Young S.K."/>
            <person name="Zeng Q."/>
            <person name="Gargeya S."/>
            <person name="Fitzgerald M."/>
            <person name="Haas B."/>
            <person name="Abouelleil A."/>
            <person name="Allen A.W."/>
            <person name="Alvarado L."/>
            <person name="Arachchi H.M."/>
            <person name="Berlin A.M."/>
            <person name="Chapman S.B."/>
            <person name="Gainer-Dewar J."/>
            <person name="Goldberg J."/>
            <person name="Griggs A."/>
            <person name="Gujja S."/>
            <person name="Hansen M."/>
            <person name="Howarth C."/>
            <person name="Imamovic A."/>
            <person name="Ireland A."/>
            <person name="Larimer J."/>
            <person name="McCowan C."/>
            <person name="Murphy C."/>
            <person name="Pearson M."/>
            <person name="Poon T.W."/>
            <person name="Priest M."/>
            <person name="Roberts A."/>
            <person name="Saif S."/>
            <person name="Shea T."/>
            <person name="Sisk P."/>
            <person name="Sykes S."/>
            <person name="Wortman J."/>
            <person name="Nusbaum C."/>
            <person name="Birren B."/>
        </authorList>
    </citation>
    <scope>NUCLEOTIDE SEQUENCE [LARGE SCALE GENOMIC DNA]</scope>
    <source>
        <strain evidence="3 4">CAMP/Malaysia</strain>
    </source>
</reference>
<sequence length="83" mass="10160">MIIMIIIIIIIIIKRKEEKEKVINNLHTYYIITYDKCEEAINFHNIQKIYIVRIEYDIKDVYYITPFAYINLSFFLLSHILFI</sequence>
<proteinExistence type="predicted"/>
<gene>
    <name evidence="3" type="ORF">PFMC_02439</name>
</gene>
<feature type="chain" id="PRO_5001541574" evidence="2">
    <location>
        <begin position="19"/>
        <end position="83"/>
    </location>
</feature>
<evidence type="ECO:0000313" key="3">
    <source>
        <dbReference type="EMBL" id="ETW61656.1"/>
    </source>
</evidence>
<evidence type="ECO:0000313" key="4">
    <source>
        <dbReference type="Proteomes" id="UP000030694"/>
    </source>
</evidence>
<accession>A0A024XA19</accession>
<keyword evidence="2" id="KW-0732">Signal</keyword>
<reference evidence="3 4" key="2">
    <citation type="submission" date="2013-02" db="EMBL/GenBank/DDBJ databases">
        <title>The Genome Sequence of Plasmodium falciparum CAMP/Malaysia.</title>
        <authorList>
            <consortium name="The Broad Institute Genome Sequencing Platform"/>
            <consortium name="The Broad Institute Genome Sequencing Center for Infectious Disease"/>
            <person name="Neafsey D."/>
            <person name="Cheeseman I."/>
            <person name="Volkman S."/>
            <person name="Adams J."/>
            <person name="Walker B."/>
            <person name="Young S.K."/>
            <person name="Zeng Q."/>
            <person name="Gargeya S."/>
            <person name="Fitzgerald M."/>
            <person name="Haas B."/>
            <person name="Abouelleil A."/>
            <person name="Alvarado L."/>
            <person name="Arachchi H.M."/>
            <person name="Berlin A.M."/>
            <person name="Chapman S.B."/>
            <person name="Dewar J."/>
            <person name="Goldberg J."/>
            <person name="Griggs A."/>
            <person name="Gujja S."/>
            <person name="Hansen M."/>
            <person name="Howarth C."/>
            <person name="Imamovic A."/>
            <person name="Larimer J."/>
            <person name="McCowan C."/>
            <person name="Murphy C."/>
            <person name="Neiman D."/>
            <person name="Pearson M."/>
            <person name="Priest M."/>
            <person name="Roberts A."/>
            <person name="Saif S."/>
            <person name="Shea T."/>
            <person name="Sisk P."/>
            <person name="Sykes S."/>
            <person name="Wortman J."/>
            <person name="Nusbaum C."/>
            <person name="Birren B."/>
        </authorList>
    </citation>
    <scope>NUCLEOTIDE SEQUENCE [LARGE SCALE GENOMIC DNA]</scope>
    <source>
        <strain evidence="3 4">CAMP/Malaysia</strain>
    </source>
</reference>
<keyword evidence="1" id="KW-0472">Membrane</keyword>
<keyword evidence="1" id="KW-1133">Transmembrane helix</keyword>
<keyword evidence="1" id="KW-0812">Transmembrane</keyword>
<organism evidence="3 4">
    <name type="scientific">Plasmodium falciparum (isolate Camp / Malaysia)</name>
    <dbReference type="NCBI Taxonomy" id="5835"/>
    <lineage>
        <taxon>Eukaryota</taxon>
        <taxon>Sar</taxon>
        <taxon>Alveolata</taxon>
        <taxon>Apicomplexa</taxon>
        <taxon>Aconoidasida</taxon>
        <taxon>Haemosporida</taxon>
        <taxon>Plasmodiidae</taxon>
        <taxon>Plasmodium</taxon>
        <taxon>Plasmodium (Laverania)</taxon>
    </lineage>
</organism>
<evidence type="ECO:0000256" key="2">
    <source>
        <dbReference type="SAM" id="SignalP"/>
    </source>
</evidence>
<feature type="signal peptide" evidence="2">
    <location>
        <begin position="1"/>
        <end position="18"/>
    </location>
</feature>
<name>A0A024XA19_PLAFC</name>
<protein>
    <submittedName>
        <fullName evidence="3">Uncharacterized protein</fullName>
    </submittedName>
</protein>
<dbReference type="AlphaFoldDB" id="A0A024XA19"/>
<dbReference type="OMA" id="CEEAINF"/>
<dbReference type="EMBL" id="KI927512">
    <property type="protein sequence ID" value="ETW61656.1"/>
    <property type="molecule type" value="Genomic_DNA"/>
</dbReference>
<evidence type="ECO:0000256" key="1">
    <source>
        <dbReference type="SAM" id="Phobius"/>
    </source>
</evidence>
<feature type="transmembrane region" description="Helical" evidence="1">
    <location>
        <begin position="61"/>
        <end position="82"/>
    </location>
</feature>